<dbReference type="OrthoDB" id="4474610at2"/>
<dbReference type="KEGG" id="hbh:E4T21_01335"/>
<dbReference type="Gene3D" id="1.20.1250.20">
    <property type="entry name" value="MFS general substrate transporter like domains"/>
    <property type="match status" value="2"/>
</dbReference>
<evidence type="ECO:0000256" key="1">
    <source>
        <dbReference type="ARBA" id="ARBA00004141"/>
    </source>
</evidence>
<dbReference type="PANTHER" id="PTHR11662:SF399">
    <property type="entry name" value="FI19708P1-RELATED"/>
    <property type="match status" value="1"/>
</dbReference>
<keyword evidence="4 6" id="KW-0472">Membrane</keyword>
<dbReference type="SUPFAM" id="SSF103473">
    <property type="entry name" value="MFS general substrate transporter"/>
    <property type="match status" value="1"/>
</dbReference>
<dbReference type="CDD" id="cd17319">
    <property type="entry name" value="MFS_ExuT_GudP_like"/>
    <property type="match status" value="1"/>
</dbReference>
<dbReference type="PROSITE" id="PS50850">
    <property type="entry name" value="MFS"/>
    <property type="match status" value="1"/>
</dbReference>
<feature type="transmembrane region" description="Helical" evidence="6">
    <location>
        <begin position="401"/>
        <end position="421"/>
    </location>
</feature>
<evidence type="ECO:0000313" key="8">
    <source>
        <dbReference type="EMBL" id="QEM80351.1"/>
    </source>
</evidence>
<dbReference type="RefSeq" id="WP_149282842.1">
    <property type="nucleotide sequence ID" value="NZ_CP038437.2"/>
</dbReference>
<feature type="transmembrane region" description="Helical" evidence="6">
    <location>
        <begin position="309"/>
        <end position="329"/>
    </location>
</feature>
<dbReference type="GO" id="GO:0016020">
    <property type="term" value="C:membrane"/>
    <property type="evidence" value="ECO:0007669"/>
    <property type="project" value="UniProtKB-SubCell"/>
</dbReference>
<keyword evidence="2 6" id="KW-0812">Transmembrane</keyword>
<feature type="transmembrane region" description="Helical" evidence="6">
    <location>
        <begin position="280"/>
        <end position="302"/>
    </location>
</feature>
<comment type="similarity">
    <text evidence="5">Belongs to the major facilitator superfamily. Phthalate permease family.</text>
</comment>
<dbReference type="InterPro" id="IPR011701">
    <property type="entry name" value="MFS"/>
</dbReference>
<dbReference type="Proteomes" id="UP000324285">
    <property type="component" value="Chromosome"/>
</dbReference>
<gene>
    <name evidence="8" type="ORF">E4T21_01335</name>
</gene>
<evidence type="ECO:0000256" key="3">
    <source>
        <dbReference type="ARBA" id="ARBA00022989"/>
    </source>
</evidence>
<feature type="transmembrane region" description="Helical" evidence="6">
    <location>
        <begin position="371"/>
        <end position="395"/>
    </location>
</feature>
<evidence type="ECO:0000256" key="4">
    <source>
        <dbReference type="ARBA" id="ARBA00023136"/>
    </source>
</evidence>
<feature type="transmembrane region" description="Helical" evidence="6">
    <location>
        <begin position="156"/>
        <end position="178"/>
    </location>
</feature>
<organism evidence="8 9">
    <name type="scientific">Halomonas binhaiensis</name>
    <dbReference type="NCBI Taxonomy" id="2562282"/>
    <lineage>
        <taxon>Bacteria</taxon>
        <taxon>Pseudomonadati</taxon>
        <taxon>Pseudomonadota</taxon>
        <taxon>Gammaproteobacteria</taxon>
        <taxon>Oceanospirillales</taxon>
        <taxon>Halomonadaceae</taxon>
        <taxon>Halomonas</taxon>
    </lineage>
</organism>
<dbReference type="AlphaFoldDB" id="A0A5C1NBM0"/>
<dbReference type="InterPro" id="IPR036259">
    <property type="entry name" value="MFS_trans_sf"/>
</dbReference>
<feature type="transmembrane region" description="Helical" evidence="6">
    <location>
        <begin position="242"/>
        <end position="260"/>
    </location>
</feature>
<accession>A0A5C1NBM0</accession>
<evidence type="ECO:0000256" key="5">
    <source>
        <dbReference type="ARBA" id="ARBA00038514"/>
    </source>
</evidence>
<feature type="transmembrane region" description="Helical" evidence="6">
    <location>
        <begin position="97"/>
        <end position="116"/>
    </location>
</feature>
<feature type="transmembrane region" description="Helical" evidence="6">
    <location>
        <begin position="184"/>
        <end position="206"/>
    </location>
</feature>
<evidence type="ECO:0000259" key="7">
    <source>
        <dbReference type="PROSITE" id="PS50850"/>
    </source>
</evidence>
<feature type="domain" description="Major facilitator superfamily (MFS) profile" evidence="7">
    <location>
        <begin position="28"/>
        <end position="424"/>
    </location>
</feature>
<dbReference type="PANTHER" id="PTHR11662">
    <property type="entry name" value="SOLUTE CARRIER FAMILY 17"/>
    <property type="match status" value="1"/>
</dbReference>
<name>A0A5C1NBM0_9GAMM</name>
<dbReference type="InterPro" id="IPR020846">
    <property type="entry name" value="MFS_dom"/>
</dbReference>
<evidence type="ECO:0000256" key="2">
    <source>
        <dbReference type="ARBA" id="ARBA00022692"/>
    </source>
</evidence>
<dbReference type="Pfam" id="PF07690">
    <property type="entry name" value="MFS_1"/>
    <property type="match status" value="1"/>
</dbReference>
<protein>
    <submittedName>
        <fullName evidence="8">MFS transporter</fullName>
    </submittedName>
</protein>
<evidence type="ECO:0000313" key="9">
    <source>
        <dbReference type="Proteomes" id="UP000324285"/>
    </source>
</evidence>
<feature type="transmembrane region" description="Helical" evidence="6">
    <location>
        <begin position="70"/>
        <end position="90"/>
    </location>
</feature>
<dbReference type="InterPro" id="IPR050382">
    <property type="entry name" value="MFS_Na/Anion_cotransporter"/>
</dbReference>
<feature type="transmembrane region" description="Helical" evidence="6">
    <location>
        <begin position="335"/>
        <end position="359"/>
    </location>
</feature>
<reference evidence="8" key="1">
    <citation type="submission" date="2021-02" db="EMBL/GenBank/DDBJ databases">
        <title>Strain Y2R2, a novel species of the genus Halomonas.</title>
        <authorList>
            <person name="Huang H."/>
        </authorList>
    </citation>
    <scope>NUCLEOTIDE SEQUENCE</scope>
    <source>
        <strain evidence="8">Y2R2</strain>
    </source>
</reference>
<feature type="transmembrane region" description="Helical" evidence="6">
    <location>
        <begin position="26"/>
        <end position="50"/>
    </location>
</feature>
<comment type="subcellular location">
    <subcellularLocation>
        <location evidence="1">Membrane</location>
        <topology evidence="1">Multi-pass membrane protein</topology>
    </subcellularLocation>
</comment>
<evidence type="ECO:0000256" key="6">
    <source>
        <dbReference type="SAM" id="Phobius"/>
    </source>
</evidence>
<keyword evidence="3 6" id="KW-1133">Transmembrane helix</keyword>
<feature type="transmembrane region" description="Helical" evidence="6">
    <location>
        <begin position="122"/>
        <end position="144"/>
    </location>
</feature>
<proteinExistence type="inferred from homology"/>
<sequence>MSHTAAPSQATGVLNEVGPMPGTRRWLVPLALLACVILSFFDKISIAVLISSPTFQADLGLTGESTKLGLLMTGFLLSYGASSMFLGFLGDIFSPRSCLYGMLAVTAAIMAIMGFVDDFGWLLGLRILLGIAEGPMFAVAYTIVKRLFPPREQARATMLWLLGTPIGATLGFPFTIWVVDQFGWRASFFAIALLTIPVALIVYLVFRKLDVSTRSPALQHSEHSHVPLSTHRVATTKLLKRWSFWSICLFNIAFLAYLWGLNSWLPTYLVQDKGIDLDQAGIFSSLPFLAMLVGEVLGAIVSDRFDRRALMCSISMLGAGLGLALVLSIEGSNWAMIAAMSFSAAMWGVGAPNVFALLAKATPSDVSATAGGIFNGMGNFSGALVPVLIGSLIVMTGNMTAGLMFMMAMAFVGAGVLLPLVKRY</sequence>
<dbReference type="GO" id="GO:0022857">
    <property type="term" value="F:transmembrane transporter activity"/>
    <property type="evidence" value="ECO:0007669"/>
    <property type="project" value="InterPro"/>
</dbReference>
<dbReference type="EMBL" id="CP038437">
    <property type="protein sequence ID" value="QEM80351.1"/>
    <property type="molecule type" value="Genomic_DNA"/>
</dbReference>
<keyword evidence="9" id="KW-1185">Reference proteome</keyword>